<gene>
    <name evidence="3" type="ORF">CI610_02906</name>
</gene>
<proteinExistence type="predicted"/>
<feature type="compositionally biased region" description="Low complexity" evidence="1">
    <location>
        <begin position="314"/>
        <end position="330"/>
    </location>
</feature>
<accession>A0A2H9T4M3</accession>
<dbReference type="GO" id="GO:0008270">
    <property type="term" value="F:zinc ion binding"/>
    <property type="evidence" value="ECO:0007669"/>
    <property type="project" value="InterPro"/>
</dbReference>
<feature type="region of interest" description="Disordered" evidence="1">
    <location>
        <begin position="299"/>
        <end position="333"/>
    </location>
</feature>
<evidence type="ECO:0000256" key="1">
    <source>
        <dbReference type="SAM" id="MobiDB-lite"/>
    </source>
</evidence>
<feature type="compositionally biased region" description="Polar residues" evidence="1">
    <location>
        <begin position="299"/>
        <end position="312"/>
    </location>
</feature>
<evidence type="ECO:0000259" key="2">
    <source>
        <dbReference type="Pfam" id="PF03732"/>
    </source>
</evidence>
<comment type="caution">
    <text evidence="3">The sequence shown here is derived from an EMBL/GenBank/DDBJ whole genome shotgun (WGS) entry which is preliminary data.</text>
</comment>
<name>A0A2H9T4M3_9ZZZZ</name>
<dbReference type="EMBL" id="NSIT01000246">
    <property type="protein sequence ID" value="PJE78162.1"/>
    <property type="molecule type" value="Genomic_DNA"/>
</dbReference>
<feature type="compositionally biased region" description="Polar residues" evidence="1">
    <location>
        <begin position="388"/>
        <end position="409"/>
    </location>
</feature>
<feature type="domain" description="Retrotransposon gag" evidence="2">
    <location>
        <begin position="130"/>
        <end position="168"/>
    </location>
</feature>
<reference evidence="3" key="1">
    <citation type="journal article" date="2017" name="Appl. Environ. Microbiol.">
        <title>Molecular characterization of an Endozoicomonas-like organism causing infection in king scallop Pecten maximus L.</title>
        <authorList>
            <person name="Cano I."/>
            <person name="van Aerle R."/>
            <person name="Ross S."/>
            <person name="Verner-Jeffreys D.W."/>
            <person name="Paley R.K."/>
            <person name="Rimmer G."/>
            <person name="Ryder D."/>
            <person name="Hooper P."/>
            <person name="Stone D."/>
            <person name="Feist S.W."/>
        </authorList>
    </citation>
    <scope>NUCLEOTIDE SEQUENCE</scope>
</reference>
<evidence type="ECO:0000313" key="3">
    <source>
        <dbReference type="EMBL" id="PJE78162.1"/>
    </source>
</evidence>
<dbReference type="Pfam" id="PF03732">
    <property type="entry name" value="Retrotrans_gag"/>
    <property type="match status" value="1"/>
</dbReference>
<dbReference type="PANTHER" id="PTHR33223">
    <property type="entry name" value="CCHC-TYPE DOMAIN-CONTAINING PROTEIN"/>
    <property type="match status" value="1"/>
</dbReference>
<dbReference type="AlphaFoldDB" id="A0A2H9T4M3"/>
<dbReference type="InterPro" id="IPR036875">
    <property type="entry name" value="Znf_CCHC_sf"/>
</dbReference>
<dbReference type="PANTHER" id="PTHR33223:SF6">
    <property type="entry name" value="CCHC-TYPE DOMAIN-CONTAINING PROTEIN"/>
    <property type="match status" value="1"/>
</dbReference>
<organism evidence="3">
    <name type="scientific">invertebrate metagenome</name>
    <dbReference type="NCBI Taxonomy" id="1711999"/>
    <lineage>
        <taxon>unclassified sequences</taxon>
        <taxon>metagenomes</taxon>
        <taxon>organismal metagenomes</taxon>
    </lineage>
</organism>
<dbReference type="GO" id="GO:0003676">
    <property type="term" value="F:nucleic acid binding"/>
    <property type="evidence" value="ECO:0007669"/>
    <property type="project" value="InterPro"/>
</dbReference>
<dbReference type="Gene3D" id="4.10.60.10">
    <property type="entry name" value="Zinc finger, CCHC-type"/>
    <property type="match status" value="1"/>
</dbReference>
<feature type="region of interest" description="Disordered" evidence="1">
    <location>
        <begin position="386"/>
        <end position="409"/>
    </location>
</feature>
<protein>
    <recommendedName>
        <fullName evidence="2">Retrotransposon gag domain-containing protein</fullName>
    </recommendedName>
</protein>
<dbReference type="InterPro" id="IPR005162">
    <property type="entry name" value="Retrotrans_gag_dom"/>
</dbReference>
<sequence>MNNITPFIPDNSPEDTFTDWNEDEILNDSFIFENAIQEPGDNFRSSTPDQISAFPIEDLDLPFPDISVPSIFTSSSCFKTTLLDLDMAKSIICQKYSGYPHENGDKFLSEFESYATLIDVTDNNNKKIAAFHLHLLGPALAWFNALPQSTKNTWDNLIAEFKSRFITIDWQSPQMFIENETFNKLCLLAGQPMEDFHCLLLEKGQLIRKQEHEILARFISGLPQELAFFVRAGNPKDLSSALIAAKMGESCGYRKHSEDSTGILCAMSSTKSIEPPQKQEINDLKAQMEKLTNLVEAISTKQSPQHSTSQPGSRPYNQPRQPSNPRRQQYAQDGHSRPSLECFACHGLGHPKRLCNWTGIGESAPGLKCQLCQQWGHPATDCRFLGNNAPQGNQQHPGWNRPPSSGNPV</sequence>
<dbReference type="SUPFAM" id="SSF57756">
    <property type="entry name" value="Retrovirus zinc finger-like domains"/>
    <property type="match status" value="1"/>
</dbReference>